<dbReference type="Proteomes" id="UP000449547">
    <property type="component" value="Unassembled WGS sequence"/>
</dbReference>
<comment type="similarity">
    <text evidence="2 7">Belongs to the major facilitator superfamily. Sugar transporter (TC 2.A.1.1) family.</text>
</comment>
<evidence type="ECO:0000256" key="5">
    <source>
        <dbReference type="ARBA" id="ARBA00022989"/>
    </source>
</evidence>
<dbReference type="OMA" id="TQHFQRM"/>
<feature type="transmembrane region" description="Helical" evidence="8">
    <location>
        <begin position="440"/>
        <end position="459"/>
    </location>
</feature>
<comment type="caution">
    <text evidence="10">The sequence shown here is derived from an EMBL/GenBank/DDBJ whole genome shotgun (WGS) entry which is preliminary data.</text>
</comment>
<dbReference type="OrthoDB" id="6133115at2759"/>
<dbReference type="NCBIfam" id="TIGR00879">
    <property type="entry name" value="SP"/>
    <property type="match status" value="1"/>
</dbReference>
<dbReference type="AlphaFoldDB" id="A0A642UFM0"/>
<dbReference type="GO" id="GO:0005351">
    <property type="term" value="F:carbohydrate:proton symporter activity"/>
    <property type="evidence" value="ECO:0007669"/>
    <property type="project" value="TreeGrafter"/>
</dbReference>
<keyword evidence="4 8" id="KW-0812">Transmembrane</keyword>
<evidence type="ECO:0000256" key="1">
    <source>
        <dbReference type="ARBA" id="ARBA00004141"/>
    </source>
</evidence>
<evidence type="ECO:0000313" key="10">
    <source>
        <dbReference type="EMBL" id="KAA8898064.1"/>
    </source>
</evidence>
<evidence type="ECO:0000256" key="2">
    <source>
        <dbReference type="ARBA" id="ARBA00010992"/>
    </source>
</evidence>
<dbReference type="FunFam" id="1.20.1250.20:FF:000061">
    <property type="entry name" value="MFS sugar transporter"/>
    <property type="match status" value="1"/>
</dbReference>
<dbReference type="InterPro" id="IPR036259">
    <property type="entry name" value="MFS_trans_sf"/>
</dbReference>
<dbReference type="InterPro" id="IPR005828">
    <property type="entry name" value="MFS_sugar_transport-like"/>
</dbReference>
<dbReference type="Pfam" id="PF00083">
    <property type="entry name" value="Sugar_tr"/>
    <property type="match status" value="1"/>
</dbReference>
<protein>
    <recommendedName>
        <fullName evidence="9">Major facilitator superfamily (MFS) profile domain-containing protein</fullName>
    </recommendedName>
</protein>
<evidence type="ECO:0000256" key="7">
    <source>
        <dbReference type="RuleBase" id="RU003346"/>
    </source>
</evidence>
<dbReference type="InterPro" id="IPR020846">
    <property type="entry name" value="MFS_dom"/>
</dbReference>
<evidence type="ECO:0000256" key="6">
    <source>
        <dbReference type="ARBA" id="ARBA00023136"/>
    </source>
</evidence>
<evidence type="ECO:0000256" key="4">
    <source>
        <dbReference type="ARBA" id="ARBA00022692"/>
    </source>
</evidence>
<feature type="transmembrane region" description="Helical" evidence="8">
    <location>
        <begin position="7"/>
        <end position="25"/>
    </location>
</feature>
<feature type="transmembrane region" description="Helical" evidence="8">
    <location>
        <begin position="153"/>
        <end position="171"/>
    </location>
</feature>
<evidence type="ECO:0000259" key="9">
    <source>
        <dbReference type="PROSITE" id="PS50850"/>
    </source>
</evidence>
<feature type="transmembrane region" description="Helical" evidence="8">
    <location>
        <begin position="59"/>
        <end position="83"/>
    </location>
</feature>
<feature type="transmembrane region" description="Helical" evidence="8">
    <location>
        <begin position="346"/>
        <end position="365"/>
    </location>
</feature>
<dbReference type="InterPro" id="IPR003663">
    <property type="entry name" value="Sugar/inositol_transpt"/>
</dbReference>
<keyword evidence="6 8" id="KW-0472">Membrane</keyword>
<accession>A0A642UFM0</accession>
<feature type="transmembrane region" description="Helical" evidence="8">
    <location>
        <begin position="417"/>
        <end position="433"/>
    </location>
</feature>
<dbReference type="RefSeq" id="XP_034010321.1">
    <property type="nucleotide sequence ID" value="XM_034157843.1"/>
</dbReference>
<comment type="subcellular location">
    <subcellularLocation>
        <location evidence="1">Membrane</location>
        <topology evidence="1">Multi-pass membrane protein</topology>
    </subcellularLocation>
</comment>
<keyword evidence="11" id="KW-1185">Reference proteome</keyword>
<dbReference type="GO" id="GO:0016020">
    <property type="term" value="C:membrane"/>
    <property type="evidence" value="ECO:0007669"/>
    <property type="project" value="UniProtKB-SubCell"/>
</dbReference>
<evidence type="ECO:0000256" key="3">
    <source>
        <dbReference type="ARBA" id="ARBA00022448"/>
    </source>
</evidence>
<keyword evidence="3 7" id="KW-0813">Transport</keyword>
<evidence type="ECO:0000256" key="8">
    <source>
        <dbReference type="SAM" id="Phobius"/>
    </source>
</evidence>
<feature type="transmembrane region" description="Helical" evidence="8">
    <location>
        <begin position="90"/>
        <end position="110"/>
    </location>
</feature>
<feature type="transmembrane region" description="Helical" evidence="8">
    <location>
        <begin position="377"/>
        <end position="397"/>
    </location>
</feature>
<keyword evidence="5 8" id="KW-1133">Transmembrane helix</keyword>
<feature type="domain" description="Major facilitator superfamily (MFS) profile" evidence="9">
    <location>
        <begin position="12"/>
        <end position="463"/>
    </location>
</feature>
<reference evidence="10 11" key="1">
    <citation type="submission" date="2019-07" db="EMBL/GenBank/DDBJ databases">
        <title>Genome assembly of two rare yeast pathogens: Diutina rugosa and Trichomonascus ciferrii.</title>
        <authorList>
            <person name="Mixao V."/>
            <person name="Saus E."/>
            <person name="Hansen A."/>
            <person name="Lass-Flor C."/>
            <person name="Gabaldon T."/>
        </authorList>
    </citation>
    <scope>NUCLEOTIDE SEQUENCE [LARGE SCALE GENOMIC DNA]</scope>
    <source>
        <strain evidence="10 11">CBS 613</strain>
    </source>
</reference>
<dbReference type="PANTHER" id="PTHR48022:SF55">
    <property type="entry name" value="SUGAR TRANSPORTER STL1"/>
    <property type="match status" value="1"/>
</dbReference>
<dbReference type="PRINTS" id="PR00171">
    <property type="entry name" value="SUGRTRNSPORT"/>
</dbReference>
<sequence>MGLRGRALRWTITACATTAFSLFGYDQGLMSGIITAPQFARDFPGVVATRKEDEYHATIVQGATTACYEIGCLVGAVWVLAFGERIGRRPIVLIGCFIIVIGTVITITPIPHKWPLGHFIVGRSITGIGNGMNTATVPVWQSEMSKPKHRGKLVNLEGSVVAFGTMIAYWIDFGLSYANSSVSWRLPIALQIVFAVIVFIIILGLPDSPKWLIKKNRNQEAIYIMSCLFEVDPNDPELLEEVDYIAETVKLSEKSGNSYRDLFTGGKTQHFQRMCIGASTQFFQQFTGCNAAIYYSTVLFETTIFPNKENKRRLSLILGGVFSIVYAVFTLPSFFLVDTFGRRNLFLMGAIGQGVSFIITMACLIHPTTNNSKGAAVGLYLYIVFFAMSILPLPWIYPPEINPLKTRTRASAVSTCTNWLCNAAVVLFTPIFINESDWGCYLFFACMNFLFVPVIFFFYPETAGRSLEEIDVIFAKAYEEKRQPWRVAATMPKLSMHEVEQEAQRLGIYGDDQMSIIKRTVSHVSRVSSTNGESSSAEKV</sequence>
<proteinExistence type="inferred from homology"/>
<dbReference type="VEuPathDB" id="FungiDB:DIURU_004918"/>
<dbReference type="GeneID" id="54783569"/>
<gene>
    <name evidence="10" type="ORF">DIURU_004918</name>
</gene>
<dbReference type="SUPFAM" id="SSF103473">
    <property type="entry name" value="MFS general substrate transporter"/>
    <property type="match status" value="1"/>
</dbReference>
<dbReference type="GO" id="GO:0015793">
    <property type="term" value="P:glycerol transmembrane transport"/>
    <property type="evidence" value="ECO:0007669"/>
    <property type="project" value="TreeGrafter"/>
</dbReference>
<dbReference type="Gene3D" id="1.20.1250.20">
    <property type="entry name" value="MFS general substrate transporter like domains"/>
    <property type="match status" value="1"/>
</dbReference>
<dbReference type="PANTHER" id="PTHR48022">
    <property type="entry name" value="PLASTIDIC GLUCOSE TRANSPORTER 4"/>
    <property type="match status" value="1"/>
</dbReference>
<organism evidence="10 11">
    <name type="scientific">Diutina rugosa</name>
    <name type="common">Yeast</name>
    <name type="synonym">Candida rugosa</name>
    <dbReference type="NCBI Taxonomy" id="5481"/>
    <lineage>
        <taxon>Eukaryota</taxon>
        <taxon>Fungi</taxon>
        <taxon>Dikarya</taxon>
        <taxon>Ascomycota</taxon>
        <taxon>Saccharomycotina</taxon>
        <taxon>Pichiomycetes</taxon>
        <taxon>Debaryomycetaceae</taxon>
        <taxon>Diutina</taxon>
    </lineage>
</organism>
<feature type="transmembrane region" description="Helical" evidence="8">
    <location>
        <begin position="116"/>
        <end position="141"/>
    </location>
</feature>
<evidence type="ECO:0000313" key="11">
    <source>
        <dbReference type="Proteomes" id="UP000449547"/>
    </source>
</evidence>
<dbReference type="InterPro" id="IPR050360">
    <property type="entry name" value="MFS_Sugar_Transporters"/>
</dbReference>
<name>A0A642UFM0_DIURU</name>
<feature type="transmembrane region" description="Helical" evidence="8">
    <location>
        <begin position="183"/>
        <end position="205"/>
    </location>
</feature>
<dbReference type="EMBL" id="SWFT01000149">
    <property type="protein sequence ID" value="KAA8898064.1"/>
    <property type="molecule type" value="Genomic_DNA"/>
</dbReference>
<feature type="transmembrane region" description="Helical" evidence="8">
    <location>
        <begin position="314"/>
        <end position="334"/>
    </location>
</feature>
<dbReference type="PROSITE" id="PS50850">
    <property type="entry name" value="MFS"/>
    <property type="match status" value="1"/>
</dbReference>